<dbReference type="AlphaFoldDB" id="A0A9P6JLB8"/>
<sequence>MIQRGITSLLLYLRVHALYRSNRYVHLAFGFALLAIKRQSSIREPEANWKYCFRTRRSARPLSERFLLDSLLYVLYVI</sequence>
<reference evidence="1" key="1">
    <citation type="submission" date="2020-11" db="EMBL/GenBank/DDBJ databases">
        <authorList>
            <consortium name="DOE Joint Genome Institute"/>
            <person name="Ahrendt S."/>
            <person name="Riley R."/>
            <person name="Andreopoulos W."/>
            <person name="Labutti K."/>
            <person name="Pangilinan J."/>
            <person name="Ruiz-Duenas F.J."/>
            <person name="Barrasa J.M."/>
            <person name="Sanchez-Garcia M."/>
            <person name="Camarero S."/>
            <person name="Miyauchi S."/>
            <person name="Serrano A."/>
            <person name="Linde D."/>
            <person name="Babiker R."/>
            <person name="Drula E."/>
            <person name="Ayuso-Fernandez I."/>
            <person name="Pacheco R."/>
            <person name="Padilla G."/>
            <person name="Ferreira P."/>
            <person name="Barriuso J."/>
            <person name="Kellner H."/>
            <person name="Castanera R."/>
            <person name="Alfaro M."/>
            <person name="Ramirez L."/>
            <person name="Pisabarro A.G."/>
            <person name="Kuo A."/>
            <person name="Tritt A."/>
            <person name="Lipzen A."/>
            <person name="He G."/>
            <person name="Yan M."/>
            <person name="Ng V."/>
            <person name="Cullen D."/>
            <person name="Martin F."/>
            <person name="Rosso M.-N."/>
            <person name="Henrissat B."/>
            <person name="Hibbett D."/>
            <person name="Martinez A.T."/>
            <person name="Grigoriev I.V."/>
        </authorList>
    </citation>
    <scope>NUCLEOTIDE SEQUENCE</scope>
    <source>
        <strain evidence="1">CBS 506.95</strain>
    </source>
</reference>
<dbReference type="Proteomes" id="UP000807306">
    <property type="component" value="Unassembled WGS sequence"/>
</dbReference>
<protein>
    <submittedName>
        <fullName evidence="1">Uncharacterized protein</fullName>
    </submittedName>
</protein>
<dbReference type="EMBL" id="MU157894">
    <property type="protein sequence ID" value="KAF9524718.1"/>
    <property type="molecule type" value="Genomic_DNA"/>
</dbReference>
<name>A0A9P6JLB8_9AGAR</name>
<keyword evidence="2" id="KW-1185">Reference proteome</keyword>
<comment type="caution">
    <text evidence="1">The sequence shown here is derived from an EMBL/GenBank/DDBJ whole genome shotgun (WGS) entry which is preliminary data.</text>
</comment>
<accession>A0A9P6JLB8</accession>
<evidence type="ECO:0000313" key="1">
    <source>
        <dbReference type="EMBL" id="KAF9524718.1"/>
    </source>
</evidence>
<proteinExistence type="predicted"/>
<evidence type="ECO:0000313" key="2">
    <source>
        <dbReference type="Proteomes" id="UP000807306"/>
    </source>
</evidence>
<gene>
    <name evidence="1" type="ORF">CPB83DRAFT_860775</name>
</gene>
<organism evidence="1 2">
    <name type="scientific">Crepidotus variabilis</name>
    <dbReference type="NCBI Taxonomy" id="179855"/>
    <lineage>
        <taxon>Eukaryota</taxon>
        <taxon>Fungi</taxon>
        <taxon>Dikarya</taxon>
        <taxon>Basidiomycota</taxon>
        <taxon>Agaricomycotina</taxon>
        <taxon>Agaricomycetes</taxon>
        <taxon>Agaricomycetidae</taxon>
        <taxon>Agaricales</taxon>
        <taxon>Agaricineae</taxon>
        <taxon>Crepidotaceae</taxon>
        <taxon>Crepidotus</taxon>
    </lineage>
</organism>